<dbReference type="PROSITE" id="PS50110">
    <property type="entry name" value="RESPONSE_REGULATORY"/>
    <property type="match status" value="1"/>
</dbReference>
<proteinExistence type="predicted"/>
<dbReference type="SMART" id="SM00448">
    <property type="entry name" value="REC"/>
    <property type="match status" value="1"/>
</dbReference>
<dbReference type="OrthoDB" id="9770473at2"/>
<dbReference type="SUPFAM" id="SSF52172">
    <property type="entry name" value="CheY-like"/>
    <property type="match status" value="1"/>
</dbReference>
<dbReference type="Pfam" id="PF02518">
    <property type="entry name" value="HATPase_c"/>
    <property type="match status" value="1"/>
</dbReference>
<name>A0A0M9GIX5_9PSED</name>
<dbReference type="InterPro" id="IPR036097">
    <property type="entry name" value="HisK_dim/P_sf"/>
</dbReference>
<keyword evidence="14" id="KW-0175">Coiled coil</keyword>
<gene>
    <name evidence="18" type="ORF">PF66_01682</name>
</gene>
<evidence type="ECO:0000256" key="10">
    <source>
        <dbReference type="ARBA" id="ARBA00022989"/>
    </source>
</evidence>
<feature type="transmembrane region" description="Helical" evidence="15">
    <location>
        <begin position="71"/>
        <end position="90"/>
    </location>
</feature>
<keyword evidence="10 15" id="KW-1133">Transmembrane helix</keyword>
<keyword evidence="7" id="KW-0547">Nucleotide-binding</keyword>
<dbReference type="PRINTS" id="PR00344">
    <property type="entry name" value="BCTRLSENSOR"/>
</dbReference>
<protein>
    <recommendedName>
        <fullName evidence="3">histidine kinase</fullName>
        <ecNumber evidence="3">2.7.13.3</ecNumber>
    </recommendedName>
</protein>
<dbReference type="Gene3D" id="1.10.287.130">
    <property type="match status" value="1"/>
</dbReference>
<dbReference type="InterPro" id="IPR000014">
    <property type="entry name" value="PAS"/>
</dbReference>
<evidence type="ECO:0000256" key="3">
    <source>
        <dbReference type="ARBA" id="ARBA00012438"/>
    </source>
</evidence>
<sequence length="636" mass="69892">MSSFFRRAANVLQRLERIHLKRPTRYLGAVLVVALCCVVRAQMSATALPYLFFIPGLMLIGFWFGVGPSVLGCVLAVLAAQYFFIGPIGFEDDPTTWLNSLNFGLVTLGIAIVCALLRRSLRALDKVNKNLEGEVQRRTDERDGIWKASPDLICTLSESGEVLAMNPAWQVETGWSEQQLREGAFSSLISPAQLSDALRSLGDRPIAELDTQSVRSNGQPLLLNWRIAERAGLYFAIARDITLYRERQQALERVSTQLQQSQKMESLGQLTRGLAHDFNNLLTIINGTQEMIQQRLLQGRFGEVERYVTLARDATHRASSLTHRLLAYARKQPLASETVDLALLMEGMKELIARTLTPQIEFQLLTVSDSALCYCDAHQFENALLNLCINARDAMPNGGCLTVEVLRLTLDAPPPGSDLHRGDYVQIRVTDTGQGMPASVAEHAFEPFFTTKPLGSGSGLGLSVVQDFIRQASGHAQIESVLGEGTSVSLFLPVYSGVMPAAKDTPVDRIDRAGQTNLGSALVLDDEAAIRELVGEALQDMGYQVVEASTPSQALQQINELQNLQLIVTDIILPGNVNGHDVAKAAWAMRPALKILFISGFVDATTRIHEQQGKAKLLVKPFTIQEFKTGVERLLS</sequence>
<dbReference type="InterPro" id="IPR011006">
    <property type="entry name" value="CheY-like_superfamily"/>
</dbReference>
<dbReference type="Proteomes" id="UP000037931">
    <property type="component" value="Unassembled WGS sequence"/>
</dbReference>
<dbReference type="AlphaFoldDB" id="A0A0M9GIX5"/>
<dbReference type="Pfam" id="PF00512">
    <property type="entry name" value="HisKA"/>
    <property type="match status" value="1"/>
</dbReference>
<evidence type="ECO:0000256" key="9">
    <source>
        <dbReference type="ARBA" id="ARBA00022840"/>
    </source>
</evidence>
<dbReference type="PATRIC" id="fig|50340.43.peg.4840"/>
<dbReference type="RefSeq" id="WP_081009817.1">
    <property type="nucleotide sequence ID" value="NZ_JSYZ01000004.1"/>
</dbReference>
<keyword evidence="8 18" id="KW-0418">Kinase</keyword>
<feature type="transmembrane region" description="Helical" evidence="15">
    <location>
        <begin position="96"/>
        <end position="117"/>
    </location>
</feature>
<dbReference type="SMART" id="SM00387">
    <property type="entry name" value="HATPase_c"/>
    <property type="match status" value="1"/>
</dbReference>
<dbReference type="InterPro" id="IPR036890">
    <property type="entry name" value="HATPase_C_sf"/>
</dbReference>
<dbReference type="SUPFAM" id="SSF55874">
    <property type="entry name" value="ATPase domain of HSP90 chaperone/DNA topoisomerase II/histidine kinase"/>
    <property type="match status" value="1"/>
</dbReference>
<feature type="domain" description="Histidine kinase" evidence="16">
    <location>
        <begin position="273"/>
        <end position="496"/>
    </location>
</feature>
<comment type="catalytic activity">
    <reaction evidence="1">
        <text>ATP + protein L-histidine = ADP + protein N-phospho-L-histidine.</text>
        <dbReference type="EC" id="2.7.13.3"/>
    </reaction>
</comment>
<evidence type="ECO:0000256" key="2">
    <source>
        <dbReference type="ARBA" id="ARBA00004141"/>
    </source>
</evidence>
<evidence type="ECO:0000259" key="16">
    <source>
        <dbReference type="PROSITE" id="PS50109"/>
    </source>
</evidence>
<keyword evidence="19" id="KW-1185">Reference proteome</keyword>
<dbReference type="SUPFAM" id="SSF55785">
    <property type="entry name" value="PYP-like sensor domain (PAS domain)"/>
    <property type="match status" value="1"/>
</dbReference>
<evidence type="ECO:0000313" key="18">
    <source>
        <dbReference type="EMBL" id="KPA92098.1"/>
    </source>
</evidence>
<dbReference type="Gene3D" id="3.40.50.2300">
    <property type="match status" value="1"/>
</dbReference>
<feature type="transmembrane region" description="Helical" evidence="15">
    <location>
        <begin position="24"/>
        <end position="41"/>
    </location>
</feature>
<dbReference type="EMBL" id="JSYZ01000004">
    <property type="protein sequence ID" value="KPA92098.1"/>
    <property type="molecule type" value="Genomic_DNA"/>
</dbReference>
<dbReference type="InterPro" id="IPR035965">
    <property type="entry name" value="PAS-like_dom_sf"/>
</dbReference>
<dbReference type="Gene3D" id="3.30.450.20">
    <property type="entry name" value="PAS domain"/>
    <property type="match status" value="1"/>
</dbReference>
<dbReference type="InterPro" id="IPR004358">
    <property type="entry name" value="Sig_transdc_His_kin-like_C"/>
</dbReference>
<dbReference type="InterPro" id="IPR003661">
    <property type="entry name" value="HisK_dim/P_dom"/>
</dbReference>
<dbReference type="SMART" id="SM00388">
    <property type="entry name" value="HisKA"/>
    <property type="match status" value="1"/>
</dbReference>
<organism evidence="18 19">
    <name type="scientific">Pseudomonas asplenii</name>
    <dbReference type="NCBI Taxonomy" id="53407"/>
    <lineage>
        <taxon>Bacteria</taxon>
        <taxon>Pseudomonadati</taxon>
        <taxon>Pseudomonadota</taxon>
        <taxon>Gammaproteobacteria</taxon>
        <taxon>Pseudomonadales</taxon>
        <taxon>Pseudomonadaceae</taxon>
        <taxon>Pseudomonas</taxon>
    </lineage>
</organism>
<comment type="subcellular location">
    <subcellularLocation>
        <location evidence="2">Membrane</location>
        <topology evidence="2">Multi-pass membrane protein</topology>
    </subcellularLocation>
</comment>
<dbReference type="GO" id="GO:0016020">
    <property type="term" value="C:membrane"/>
    <property type="evidence" value="ECO:0007669"/>
    <property type="project" value="UniProtKB-SubCell"/>
</dbReference>
<feature type="domain" description="Response regulatory" evidence="17">
    <location>
        <begin position="520"/>
        <end position="635"/>
    </location>
</feature>
<keyword evidence="9" id="KW-0067">ATP-binding</keyword>
<evidence type="ECO:0000256" key="4">
    <source>
        <dbReference type="ARBA" id="ARBA00022553"/>
    </source>
</evidence>
<keyword evidence="11" id="KW-0902">Two-component regulatory system</keyword>
<evidence type="ECO:0000256" key="5">
    <source>
        <dbReference type="ARBA" id="ARBA00022679"/>
    </source>
</evidence>
<evidence type="ECO:0000256" key="13">
    <source>
        <dbReference type="PROSITE-ProRule" id="PRU00169"/>
    </source>
</evidence>
<dbReference type="CDD" id="cd00130">
    <property type="entry name" value="PAS"/>
    <property type="match status" value="1"/>
</dbReference>
<dbReference type="Pfam" id="PF13493">
    <property type="entry name" value="DUF4118"/>
    <property type="match status" value="1"/>
</dbReference>
<dbReference type="Pfam" id="PF00072">
    <property type="entry name" value="Response_reg"/>
    <property type="match status" value="1"/>
</dbReference>
<evidence type="ECO:0000259" key="17">
    <source>
        <dbReference type="PROSITE" id="PS50110"/>
    </source>
</evidence>
<dbReference type="InterPro" id="IPR025201">
    <property type="entry name" value="KdpD_TM"/>
</dbReference>
<dbReference type="PANTHER" id="PTHR43065">
    <property type="entry name" value="SENSOR HISTIDINE KINASE"/>
    <property type="match status" value="1"/>
</dbReference>
<dbReference type="PROSITE" id="PS50109">
    <property type="entry name" value="HIS_KIN"/>
    <property type="match status" value="1"/>
</dbReference>
<comment type="caution">
    <text evidence="18">The sequence shown here is derived from an EMBL/GenBank/DDBJ whole genome shotgun (WGS) entry which is preliminary data.</text>
</comment>
<evidence type="ECO:0000256" key="7">
    <source>
        <dbReference type="ARBA" id="ARBA00022741"/>
    </source>
</evidence>
<keyword evidence="4 13" id="KW-0597">Phosphoprotein</keyword>
<dbReference type="EC" id="2.7.13.3" evidence="3"/>
<evidence type="ECO:0000256" key="12">
    <source>
        <dbReference type="ARBA" id="ARBA00023136"/>
    </source>
</evidence>
<evidence type="ECO:0000256" key="14">
    <source>
        <dbReference type="SAM" id="Coils"/>
    </source>
</evidence>
<evidence type="ECO:0000256" key="1">
    <source>
        <dbReference type="ARBA" id="ARBA00000085"/>
    </source>
</evidence>
<dbReference type="GO" id="GO:0000155">
    <property type="term" value="F:phosphorelay sensor kinase activity"/>
    <property type="evidence" value="ECO:0007669"/>
    <property type="project" value="InterPro"/>
</dbReference>
<dbReference type="InterPro" id="IPR038318">
    <property type="entry name" value="KdpD_sf"/>
</dbReference>
<dbReference type="STRING" id="50340.PF66_01682"/>
<keyword evidence="6 15" id="KW-0812">Transmembrane</keyword>
<dbReference type="SUPFAM" id="SSF47384">
    <property type="entry name" value="Homodimeric domain of signal transducing histidine kinase"/>
    <property type="match status" value="1"/>
</dbReference>
<feature type="coiled-coil region" evidence="14">
    <location>
        <begin position="114"/>
        <end position="141"/>
    </location>
</feature>
<keyword evidence="5" id="KW-0808">Transferase</keyword>
<evidence type="ECO:0000256" key="11">
    <source>
        <dbReference type="ARBA" id="ARBA00023012"/>
    </source>
</evidence>
<evidence type="ECO:0000256" key="15">
    <source>
        <dbReference type="SAM" id="Phobius"/>
    </source>
</evidence>
<dbReference type="InterPro" id="IPR001789">
    <property type="entry name" value="Sig_transdc_resp-reg_receiver"/>
</dbReference>
<dbReference type="InterPro" id="IPR005467">
    <property type="entry name" value="His_kinase_dom"/>
</dbReference>
<accession>A0A0M9GIX5</accession>
<dbReference type="GO" id="GO:0005524">
    <property type="term" value="F:ATP binding"/>
    <property type="evidence" value="ECO:0007669"/>
    <property type="project" value="UniProtKB-KW"/>
</dbReference>
<dbReference type="InterPro" id="IPR003594">
    <property type="entry name" value="HATPase_dom"/>
</dbReference>
<dbReference type="PANTHER" id="PTHR43065:SF42">
    <property type="entry name" value="TWO-COMPONENT SENSOR PPRA"/>
    <property type="match status" value="1"/>
</dbReference>
<feature type="modified residue" description="4-aspartylphosphate" evidence="13">
    <location>
        <position position="570"/>
    </location>
</feature>
<evidence type="ECO:0000313" key="19">
    <source>
        <dbReference type="Proteomes" id="UP000037931"/>
    </source>
</evidence>
<dbReference type="Gene3D" id="3.30.565.10">
    <property type="entry name" value="Histidine kinase-like ATPase, C-terminal domain"/>
    <property type="match status" value="1"/>
</dbReference>
<evidence type="ECO:0000256" key="6">
    <source>
        <dbReference type="ARBA" id="ARBA00022692"/>
    </source>
</evidence>
<dbReference type="Gene3D" id="1.20.120.620">
    <property type="entry name" value="Backbone structure of the membrane domain of e. Coli histidine kinase receptor kdpd"/>
    <property type="match status" value="1"/>
</dbReference>
<reference evidence="18 19" key="1">
    <citation type="journal article" date="2015" name="PLoS ONE">
        <title>Rice-Infecting Pseudomonas Genomes Are Highly Accessorized and Harbor Multiple Putative Virulence Mechanisms to Cause Sheath Brown Rot.</title>
        <authorList>
            <person name="Quibod I.L."/>
            <person name="Grande G."/>
            <person name="Oreiro E.G."/>
            <person name="Borja F.N."/>
            <person name="Dossa G.S."/>
            <person name="Mauleon R."/>
            <person name="Cruz C.V."/>
            <person name="Oliva R."/>
        </authorList>
    </citation>
    <scope>NUCLEOTIDE SEQUENCE [LARGE SCALE GENOMIC DNA]</scope>
    <source>
        <strain evidence="18 19">IRRI 6609</strain>
    </source>
</reference>
<keyword evidence="12 15" id="KW-0472">Membrane</keyword>
<evidence type="ECO:0000256" key="8">
    <source>
        <dbReference type="ARBA" id="ARBA00022777"/>
    </source>
</evidence>